<feature type="region of interest" description="Disordered" evidence="3">
    <location>
        <begin position="455"/>
        <end position="590"/>
    </location>
</feature>
<evidence type="ECO:0000256" key="3">
    <source>
        <dbReference type="SAM" id="MobiDB-lite"/>
    </source>
</evidence>
<comment type="subcellular location">
    <subcellularLocation>
        <location evidence="1">Nucleus</location>
    </subcellularLocation>
</comment>
<feature type="compositionally biased region" description="Basic and acidic residues" evidence="3">
    <location>
        <begin position="970"/>
        <end position="986"/>
    </location>
</feature>
<gene>
    <name evidence="5" type="ORF">AK88_00898</name>
</gene>
<reference evidence="5 6" key="1">
    <citation type="submission" date="2014-03" db="EMBL/GenBank/DDBJ databases">
        <title>The Genome Sequence of Plasmodium fragile nilgiri.</title>
        <authorList>
            <consortium name="The Broad Institute Genomics Platform"/>
            <consortium name="The Broad Institute Genome Sequencing Center for Infectious Disease"/>
            <person name="Neafsey D."/>
            <person name="Duraisingh M."/>
            <person name="Young S.K."/>
            <person name="Zeng Q."/>
            <person name="Gargeya S."/>
            <person name="Abouelleil A."/>
            <person name="Alvarado L."/>
            <person name="Chapman S.B."/>
            <person name="Gainer-Dewar J."/>
            <person name="Goldberg J."/>
            <person name="Griggs A."/>
            <person name="Gujja S."/>
            <person name="Hansen M."/>
            <person name="Howarth C."/>
            <person name="Imamovic A."/>
            <person name="Larimer J."/>
            <person name="Pearson M."/>
            <person name="Poon T.W."/>
            <person name="Priest M."/>
            <person name="Roberts A."/>
            <person name="Saif S."/>
            <person name="Shea T."/>
            <person name="Sykes S."/>
            <person name="Wortman J."/>
            <person name="Nusbaum C."/>
            <person name="Birren B."/>
        </authorList>
    </citation>
    <scope>NUCLEOTIDE SEQUENCE [LARGE SCALE GENOMIC DNA]</scope>
    <source>
        <strain evidence="6">nilgiri</strain>
    </source>
</reference>
<dbReference type="Pfam" id="PF08711">
    <property type="entry name" value="Med26"/>
    <property type="match status" value="1"/>
</dbReference>
<dbReference type="VEuPathDB" id="PlasmoDB:AK88_00898"/>
<organism evidence="5 6">
    <name type="scientific">Plasmodium fragile</name>
    <dbReference type="NCBI Taxonomy" id="5857"/>
    <lineage>
        <taxon>Eukaryota</taxon>
        <taxon>Sar</taxon>
        <taxon>Alveolata</taxon>
        <taxon>Apicomplexa</taxon>
        <taxon>Aconoidasida</taxon>
        <taxon>Haemosporida</taxon>
        <taxon>Plasmodiidae</taxon>
        <taxon>Plasmodium</taxon>
        <taxon>Plasmodium (Plasmodium)</taxon>
    </lineage>
</organism>
<keyword evidence="2" id="KW-0175">Coiled coil</keyword>
<dbReference type="SUPFAM" id="SSF47676">
    <property type="entry name" value="Conserved domain common to transcription factors TFIIS, elongin A, CRSP70"/>
    <property type="match status" value="1"/>
</dbReference>
<feature type="coiled-coil region" evidence="2">
    <location>
        <begin position="590"/>
        <end position="617"/>
    </location>
</feature>
<feature type="compositionally biased region" description="Basic and acidic residues" evidence="3">
    <location>
        <begin position="576"/>
        <end position="588"/>
    </location>
</feature>
<dbReference type="OMA" id="PCLFEDK"/>
<evidence type="ECO:0000259" key="4">
    <source>
        <dbReference type="PROSITE" id="PS51319"/>
    </source>
</evidence>
<feature type="region of interest" description="Disordered" evidence="3">
    <location>
        <begin position="866"/>
        <end position="893"/>
    </location>
</feature>
<evidence type="ECO:0000256" key="2">
    <source>
        <dbReference type="SAM" id="Coils"/>
    </source>
</evidence>
<feature type="compositionally biased region" description="Basic and acidic residues" evidence="3">
    <location>
        <begin position="547"/>
        <end position="558"/>
    </location>
</feature>
<dbReference type="Proteomes" id="UP000054561">
    <property type="component" value="Unassembled WGS sequence"/>
</dbReference>
<name>A0A0D9QQR8_PLAFR</name>
<dbReference type="InterPro" id="IPR017923">
    <property type="entry name" value="TFIIS_N"/>
</dbReference>
<keyword evidence="1" id="KW-0539">Nucleus</keyword>
<dbReference type="PROSITE" id="PS51319">
    <property type="entry name" value="TFIIS_N"/>
    <property type="match status" value="1"/>
</dbReference>
<feature type="compositionally biased region" description="Polar residues" evidence="3">
    <location>
        <begin position="30"/>
        <end position="40"/>
    </location>
</feature>
<evidence type="ECO:0000313" key="5">
    <source>
        <dbReference type="EMBL" id="KJP89455.1"/>
    </source>
</evidence>
<dbReference type="GO" id="GO:0005634">
    <property type="term" value="C:nucleus"/>
    <property type="evidence" value="ECO:0007669"/>
    <property type="project" value="UniProtKB-SubCell"/>
</dbReference>
<sequence length="1355" mass="155463">MELTPNPIDANEVAFKKRKKYMSIKKAKANLTNINSNETSDMPVEPPPSYPSGTNTDENDITTKSKVKKHRLKKVDQQHNEVSNNGDGENNVESMNQQSRKKKLTGKKKKDQKESLDEKEQPDEVTNVETTAEQKAKLQQARKIKKDLKEKKNNPINVNADTLEEQIDTINKQPTKDTKQIILELKNTLNIVDSSNEIKKIDGLSTNEIKILDTWYFANKLKIIPCLFEDKPLNSNLLNALYYIEPAFKNKKGKIIIYLKFIKAKYEKSLKKGNGEKVDDSDEDKKDSCKDEGIDRQEQCKGKIMDILNNDLQNLKQQEYMKKIIELVKDENSFINLRYHFDFLANNCIDMLDVFLEEDGLSCIKQMLQNIAKKKRMKKCSTLLIHVLKVLKNLNITLDHLKCTLIGVPINFIARNKVDEKNGLNYTTDNEQVQNMARELIDEWKLIRDKALTGVGADRGGQSMGEKNSERKLEEAEENKTENAVERKRENSLENATENKLDSTIPPAEDEDTQAGFSTKSKTMDALPREQSPSDRVIRNAKSMNLKNDEKRNQEETKGSPNFVHLEPKSVSPHAKSNDKKKTNRSNESKNIMLEIIDTLNEEYEKKKKRHQEYKKAKIEGKIKKFSSLKNTSENPNSEILLPDIANIRKPHLDSSLSKKLLLGDFPPPNALPQHHHMSKNFPQTSTSVMNNYTQSSNYTMNKSARMMSASPPPNDRFNRGNQKYPLDFSRTQHGNAYLQEEEPYNTSNIVSRNQNLHNRTTHPTENKSAYMDKYNGTHDGRNIASQQFAENENLFDHSPTNIMNKDFSFLKNKRGFPSERYGNNASYANDEMYRESSTYKPHHKEVHPSDSNINSYFNHMEDDELDNIPQKRRRNVSPRNNPDISSTNYRGSKGAEYYPDDHHMYDHSYRGRNGGHKTVHFSDENPNVYSHNAHRLDRSKGGEIKNRMSDVHSEVKDPFEFYSGVTYNPRDRNQGQMERSAKSEQGRNGKIFHNTNTIWFKNRDDDAVHHVGSPEGEDTLLGSFTNTFMNLSTFKNVSQYGNKLAEGAERNTFPFLHGTSCTGNQNNVLILLNSVLLKCAGNKMEEHNLTNHRQVNFDVYHQGKKHADFFETTFGSTSHMKEMLQASLNEIFKNYKTFENVKINYQVAIKGNHYPPKIYEDTEVLKNDIIIKFKYDSLEKIPIYLTSGNTPNRYEAKMDRSSNNAANVLPEEFNLLPLPELFPPPNLNNLKLPPIPIIPGLPSSQNIIPPIMFPHNSGPFNELPEGTNRLPHELTQNDLSGNSTDGGKLYKSFDDFLNIFDEDIRNILLKNTDLAKLLMSKPDVVKQMLKGPKYINEALCSLEEELKSWNRSSN</sequence>
<evidence type="ECO:0000256" key="1">
    <source>
        <dbReference type="PROSITE-ProRule" id="PRU00649"/>
    </source>
</evidence>
<feature type="region of interest" description="Disordered" evidence="3">
    <location>
        <begin position="963"/>
        <end position="986"/>
    </location>
</feature>
<feature type="compositionally biased region" description="Polar residues" evidence="3">
    <location>
        <begin position="878"/>
        <end position="891"/>
    </location>
</feature>
<dbReference type="OrthoDB" id="378545at2759"/>
<protein>
    <recommendedName>
        <fullName evidence="4">TFIIS N-terminal domain-containing protein</fullName>
    </recommendedName>
</protein>
<dbReference type="EMBL" id="KQ001651">
    <property type="protein sequence ID" value="KJP89455.1"/>
    <property type="molecule type" value="Genomic_DNA"/>
</dbReference>
<feature type="domain" description="TFIIS N-terminal" evidence="4">
    <location>
        <begin position="366"/>
        <end position="451"/>
    </location>
</feature>
<feature type="region of interest" description="Disordered" evidence="3">
    <location>
        <begin position="273"/>
        <end position="292"/>
    </location>
</feature>
<dbReference type="Gene3D" id="1.20.930.10">
    <property type="entry name" value="Conserved domain common to transcription factors TFIIS, elongin A, CRSP70"/>
    <property type="match status" value="1"/>
</dbReference>
<feature type="region of interest" description="Disordered" evidence="3">
    <location>
        <begin position="28"/>
        <end position="134"/>
    </location>
</feature>
<accession>A0A0D9QQR8</accession>
<feature type="compositionally biased region" description="Basic and acidic residues" evidence="3">
    <location>
        <begin position="467"/>
        <end position="501"/>
    </location>
</feature>
<dbReference type="GeneID" id="24266212"/>
<dbReference type="InterPro" id="IPR035441">
    <property type="entry name" value="TFIIS/LEDGF_dom_sf"/>
</dbReference>
<feature type="compositionally biased region" description="Polar residues" evidence="3">
    <location>
        <begin position="80"/>
        <end position="98"/>
    </location>
</feature>
<proteinExistence type="predicted"/>
<dbReference type="RefSeq" id="XP_012333965.1">
    <property type="nucleotide sequence ID" value="XM_012478542.1"/>
</dbReference>
<feature type="compositionally biased region" description="Basic residues" evidence="3">
    <location>
        <begin position="99"/>
        <end position="110"/>
    </location>
</feature>
<keyword evidence="6" id="KW-1185">Reference proteome</keyword>
<evidence type="ECO:0000313" key="6">
    <source>
        <dbReference type="Proteomes" id="UP000054561"/>
    </source>
</evidence>